<dbReference type="InterPro" id="IPR000515">
    <property type="entry name" value="MetI-like"/>
</dbReference>
<dbReference type="InterPro" id="IPR025966">
    <property type="entry name" value="OppC_N"/>
</dbReference>
<feature type="transmembrane region" description="Helical" evidence="9">
    <location>
        <begin position="90"/>
        <end position="117"/>
    </location>
</feature>
<proteinExistence type="inferred from homology"/>
<comment type="subcellular location">
    <subcellularLocation>
        <location evidence="1 9">Cell membrane</location>
        <topology evidence="1 9">Multi-pass membrane protein</topology>
    </subcellularLocation>
</comment>
<comment type="similarity">
    <text evidence="9">Belongs to the binding-protein-dependent transport system permease family.</text>
</comment>
<evidence type="ECO:0000256" key="2">
    <source>
        <dbReference type="ARBA" id="ARBA00022448"/>
    </source>
</evidence>
<name>A0ABY0P4T7_9HYPH</name>
<feature type="domain" description="ABC transmembrane type-1" evidence="10">
    <location>
        <begin position="87"/>
        <end position="282"/>
    </location>
</feature>
<sequence>MSGGDELSIPPRRRGAVRRFLASQPVGTIGLCVVVLMAAAAAFADWLAPYDPLALGFDTALQPPSMEHLFGTDSLGRDIFSRVIFGARTALTIGVSASLVGCSIGALIGIASAYYGGLVDLIIQRLTDLMLALPIIVLAIVIVAIFGRSTSEGIDLNVIFAIAIAIIPNAARVIRSSALTIVTMPYVEAARASGLRSARIILRHIAPNVAAPFLILVSAYIAQSILLEAALSFLGLGVTEPQPSWGLMLSGNTSDFYREAPWMIVFPGLSITVTVLAFSLVGDSLRDWFDPKFRVR</sequence>
<comment type="caution">
    <text evidence="11">The sequence shown here is derived from an EMBL/GenBank/DDBJ whole genome shotgun (WGS) entry which is preliminary data.</text>
</comment>
<dbReference type="Gene3D" id="1.10.3720.10">
    <property type="entry name" value="MetI-like"/>
    <property type="match status" value="1"/>
</dbReference>
<dbReference type="Pfam" id="PF12911">
    <property type="entry name" value="OppC_N"/>
    <property type="match status" value="1"/>
</dbReference>
<feature type="transmembrane region" description="Helical" evidence="9">
    <location>
        <begin position="260"/>
        <end position="282"/>
    </location>
</feature>
<keyword evidence="7 9" id="KW-1133">Transmembrane helix</keyword>
<keyword evidence="4 9" id="KW-0812">Transmembrane</keyword>
<dbReference type="CDD" id="cd06261">
    <property type="entry name" value="TM_PBP2"/>
    <property type="match status" value="1"/>
</dbReference>
<feature type="transmembrane region" description="Helical" evidence="9">
    <location>
        <begin position="205"/>
        <end position="226"/>
    </location>
</feature>
<reference evidence="11 12" key="1">
    <citation type="submission" date="2016-10" db="EMBL/GenBank/DDBJ databases">
        <authorList>
            <person name="Varghese N."/>
            <person name="Submissions S."/>
        </authorList>
    </citation>
    <scope>NUCLEOTIDE SEQUENCE [LARGE SCALE GENOMIC DNA]</scope>
    <source>
        <strain evidence="11 12">DSM 26672</strain>
    </source>
</reference>
<keyword evidence="3" id="KW-1003">Cell membrane</keyword>
<accession>A0ABY0P4T7</accession>
<evidence type="ECO:0000259" key="10">
    <source>
        <dbReference type="PROSITE" id="PS50928"/>
    </source>
</evidence>
<evidence type="ECO:0000256" key="5">
    <source>
        <dbReference type="ARBA" id="ARBA00022856"/>
    </source>
</evidence>
<evidence type="ECO:0000256" key="8">
    <source>
        <dbReference type="ARBA" id="ARBA00023136"/>
    </source>
</evidence>
<feature type="transmembrane region" description="Helical" evidence="9">
    <location>
        <begin position="153"/>
        <end position="171"/>
    </location>
</feature>
<feature type="transmembrane region" description="Helical" evidence="9">
    <location>
        <begin position="20"/>
        <end position="44"/>
    </location>
</feature>
<evidence type="ECO:0000313" key="12">
    <source>
        <dbReference type="Proteomes" id="UP000199468"/>
    </source>
</evidence>
<evidence type="ECO:0000313" key="11">
    <source>
        <dbReference type="EMBL" id="SDH24798.1"/>
    </source>
</evidence>
<keyword evidence="12" id="KW-1185">Reference proteome</keyword>
<organism evidence="11 12">
    <name type="scientific">Bosea robiniae</name>
    <dbReference type="NCBI Taxonomy" id="1036780"/>
    <lineage>
        <taxon>Bacteria</taxon>
        <taxon>Pseudomonadati</taxon>
        <taxon>Pseudomonadota</taxon>
        <taxon>Alphaproteobacteria</taxon>
        <taxon>Hyphomicrobiales</taxon>
        <taxon>Boseaceae</taxon>
        <taxon>Bosea</taxon>
    </lineage>
</organism>
<evidence type="ECO:0000256" key="9">
    <source>
        <dbReference type="RuleBase" id="RU363032"/>
    </source>
</evidence>
<dbReference type="Proteomes" id="UP000199468">
    <property type="component" value="Unassembled WGS sequence"/>
</dbReference>
<dbReference type="EMBL" id="FNBZ01000007">
    <property type="protein sequence ID" value="SDH24798.1"/>
    <property type="molecule type" value="Genomic_DNA"/>
</dbReference>
<dbReference type="PANTHER" id="PTHR43386:SF1">
    <property type="entry name" value="D,D-DIPEPTIDE TRANSPORT SYSTEM PERMEASE PROTEIN DDPC-RELATED"/>
    <property type="match status" value="1"/>
</dbReference>
<evidence type="ECO:0000256" key="7">
    <source>
        <dbReference type="ARBA" id="ARBA00022989"/>
    </source>
</evidence>
<keyword evidence="6" id="KW-0653">Protein transport</keyword>
<evidence type="ECO:0000256" key="4">
    <source>
        <dbReference type="ARBA" id="ARBA00022692"/>
    </source>
</evidence>
<gene>
    <name evidence="11" type="ORF">SAMN05421844_107274</name>
</gene>
<feature type="transmembrane region" description="Helical" evidence="9">
    <location>
        <begin position="129"/>
        <end position="147"/>
    </location>
</feature>
<dbReference type="PANTHER" id="PTHR43386">
    <property type="entry name" value="OLIGOPEPTIDE TRANSPORT SYSTEM PERMEASE PROTEIN APPC"/>
    <property type="match status" value="1"/>
</dbReference>
<dbReference type="InterPro" id="IPR050366">
    <property type="entry name" value="BP-dependent_transpt_permease"/>
</dbReference>
<keyword evidence="8 9" id="KW-0472">Membrane</keyword>
<dbReference type="InterPro" id="IPR035906">
    <property type="entry name" value="MetI-like_sf"/>
</dbReference>
<evidence type="ECO:0000256" key="3">
    <source>
        <dbReference type="ARBA" id="ARBA00022475"/>
    </source>
</evidence>
<evidence type="ECO:0000256" key="6">
    <source>
        <dbReference type="ARBA" id="ARBA00022927"/>
    </source>
</evidence>
<dbReference type="Pfam" id="PF00528">
    <property type="entry name" value="BPD_transp_1"/>
    <property type="match status" value="1"/>
</dbReference>
<dbReference type="RefSeq" id="WP_091860796.1">
    <property type="nucleotide sequence ID" value="NZ_FNBZ01000007.1"/>
</dbReference>
<keyword evidence="2 9" id="KW-0813">Transport</keyword>
<evidence type="ECO:0000256" key="1">
    <source>
        <dbReference type="ARBA" id="ARBA00004651"/>
    </source>
</evidence>
<protein>
    <submittedName>
        <fullName evidence="11">Peptide/nickel transport system permease protein</fullName>
    </submittedName>
</protein>
<keyword evidence="5" id="KW-0571">Peptide transport</keyword>
<dbReference type="SUPFAM" id="SSF161098">
    <property type="entry name" value="MetI-like"/>
    <property type="match status" value="1"/>
</dbReference>
<dbReference type="PROSITE" id="PS50928">
    <property type="entry name" value="ABC_TM1"/>
    <property type="match status" value="1"/>
</dbReference>